<dbReference type="AlphaFoldDB" id="A0A2P2D9A8"/>
<gene>
    <name evidence="1" type="ORF">LPTSP2_04830</name>
</gene>
<reference evidence="2" key="1">
    <citation type="journal article" date="2019" name="Microbiol. Immunol.">
        <title>Molecular and phenotypic characterization of Leptospira johnsonii sp. nov., Leptospira ellinghausenii sp. nov. and Leptospira ryugenii sp. nov. isolated from soil and water in Japan.</title>
        <authorList>
            <person name="Masuzawa T."/>
            <person name="Saito M."/>
            <person name="Nakao R."/>
            <person name="Nikaido Y."/>
            <person name="Matsumoto M."/>
            <person name="Ogawa M."/>
            <person name="Yokoyama M."/>
            <person name="Hidaka Y."/>
            <person name="Tomita J."/>
            <person name="Sakakibara K."/>
            <person name="Suzuki K."/>
            <person name="Yasuda S."/>
            <person name="Sato H."/>
            <person name="Yamaguchi M."/>
            <person name="Yoshida S.I."/>
            <person name="Koizumi N."/>
            <person name="Kawamura Y."/>
        </authorList>
    </citation>
    <scope>NUCLEOTIDE SEQUENCE [LARGE SCALE GENOMIC DNA]</scope>
    <source>
        <strain evidence="2">E18</strain>
    </source>
</reference>
<sequence>MKNRFMNLKDWFRAQYPGLFPEDTDSVVLENKICSLFQHIKEKEDTILPRMSNDFDVRLLNLLESVSIDRPTEKTSFSFRDLIENRTVQYSFSAVMAVSLVFVLLNRSQSETSFTKNDSAGVVIEQNNYQYEPTSIDLSESYQKRVLLDHLRSAPGSVYGLRELELYYEKTGRDAAAEELHLLIESIER</sequence>
<comment type="caution">
    <text evidence="1">The sequence shown here is derived from an EMBL/GenBank/DDBJ whole genome shotgun (WGS) entry which is preliminary data.</text>
</comment>
<accession>A0A2P2D9A8</accession>
<evidence type="ECO:0000313" key="2">
    <source>
        <dbReference type="Proteomes" id="UP000245206"/>
    </source>
</evidence>
<dbReference type="Proteomes" id="UP000245206">
    <property type="component" value="Unassembled WGS sequence"/>
</dbReference>
<name>A0A2P2D9A8_9LEPT</name>
<evidence type="ECO:0000313" key="1">
    <source>
        <dbReference type="EMBL" id="GBF41211.1"/>
    </source>
</evidence>
<dbReference type="EMBL" id="BFAZ01000003">
    <property type="protein sequence ID" value="GBF41211.1"/>
    <property type="molecule type" value="Genomic_DNA"/>
</dbReference>
<protein>
    <submittedName>
        <fullName evidence="1">Uncharacterized protein</fullName>
    </submittedName>
</protein>
<dbReference type="NCBIfam" id="NF047597">
    <property type="entry name" value="LIMLP_12425_fam"/>
    <property type="match status" value="1"/>
</dbReference>
<keyword evidence="2" id="KW-1185">Reference proteome</keyword>
<proteinExistence type="predicted"/>
<organism evidence="1 2">
    <name type="scientific">Leptospira ellinghausenii</name>
    <dbReference type="NCBI Taxonomy" id="1917822"/>
    <lineage>
        <taxon>Bacteria</taxon>
        <taxon>Pseudomonadati</taxon>
        <taxon>Spirochaetota</taxon>
        <taxon>Spirochaetia</taxon>
        <taxon>Leptospirales</taxon>
        <taxon>Leptospiraceae</taxon>
        <taxon>Leptospira</taxon>
    </lineage>
</organism>